<evidence type="ECO:0000313" key="2">
    <source>
        <dbReference type="Proteomes" id="UP001279734"/>
    </source>
</evidence>
<sequence>MELSPVQKIKLSPHEQIMAGNHSETVKHMNLATDMKFSDPKHCLSPIEKANEVRAKQENYSKLLKDEARISSKTRDSKQKQAVLDSFKAGRFQDNVVVTEETSKSLPVELEKPPHVADSPCTIKVQIRLKAVLRDPNPKSRVQDQSSSIHMLPMPVANVLTDNVAFCNYSHSYPKEEQLSVDADNQHNLAGRPVLASALVKEP</sequence>
<dbReference type="Proteomes" id="UP001279734">
    <property type="component" value="Unassembled WGS sequence"/>
</dbReference>
<evidence type="ECO:0000313" key="1">
    <source>
        <dbReference type="EMBL" id="GMH30532.1"/>
    </source>
</evidence>
<proteinExistence type="predicted"/>
<keyword evidence="2" id="KW-1185">Reference proteome</keyword>
<organism evidence="1 2">
    <name type="scientific">Nepenthes gracilis</name>
    <name type="common">Slender pitcher plant</name>
    <dbReference type="NCBI Taxonomy" id="150966"/>
    <lineage>
        <taxon>Eukaryota</taxon>
        <taxon>Viridiplantae</taxon>
        <taxon>Streptophyta</taxon>
        <taxon>Embryophyta</taxon>
        <taxon>Tracheophyta</taxon>
        <taxon>Spermatophyta</taxon>
        <taxon>Magnoliopsida</taxon>
        <taxon>eudicotyledons</taxon>
        <taxon>Gunneridae</taxon>
        <taxon>Pentapetalae</taxon>
        <taxon>Caryophyllales</taxon>
        <taxon>Nepenthaceae</taxon>
        <taxon>Nepenthes</taxon>
    </lineage>
</organism>
<dbReference type="EMBL" id="BSYO01000038">
    <property type="protein sequence ID" value="GMH30532.1"/>
    <property type="molecule type" value="Genomic_DNA"/>
</dbReference>
<protein>
    <submittedName>
        <fullName evidence="1">Uncharacterized protein</fullName>
    </submittedName>
</protein>
<accession>A0AAD3TJC1</accession>
<gene>
    <name evidence="1" type="ORF">Nepgr_032375</name>
</gene>
<comment type="caution">
    <text evidence="1">The sequence shown here is derived from an EMBL/GenBank/DDBJ whole genome shotgun (WGS) entry which is preliminary data.</text>
</comment>
<reference evidence="1" key="1">
    <citation type="submission" date="2023-05" db="EMBL/GenBank/DDBJ databases">
        <title>Nepenthes gracilis genome sequencing.</title>
        <authorList>
            <person name="Fukushima K."/>
        </authorList>
    </citation>
    <scope>NUCLEOTIDE SEQUENCE</scope>
    <source>
        <strain evidence="1">SING2019-196</strain>
    </source>
</reference>
<dbReference type="AlphaFoldDB" id="A0AAD3TJC1"/>
<name>A0AAD3TJC1_NEPGR</name>